<dbReference type="PANTHER" id="PTHR37815">
    <property type="entry name" value="UPF0397 PROTEIN BC_2624-RELATED"/>
    <property type="match status" value="1"/>
</dbReference>
<gene>
    <name evidence="4" type="ORF">QX51_06305</name>
</gene>
<dbReference type="InterPro" id="IPR009825">
    <property type="entry name" value="ECF_substrate-spec-like"/>
</dbReference>
<name>A0A0B3W5W5_9FIRM</name>
<feature type="transmembrane region" description="Helical" evidence="3">
    <location>
        <begin position="39"/>
        <end position="60"/>
    </location>
</feature>
<dbReference type="STRING" id="1577792.QX51_06305"/>
<feature type="transmembrane region" description="Helical" evidence="3">
    <location>
        <begin position="146"/>
        <end position="169"/>
    </location>
</feature>
<feature type="transmembrane region" description="Helical" evidence="3">
    <location>
        <begin position="112"/>
        <end position="134"/>
    </location>
</feature>
<keyword evidence="1 3" id="KW-0812">Transmembrane</keyword>
<dbReference type="PANTHER" id="PTHR37815:SF3">
    <property type="entry name" value="UPF0397 PROTEIN SPR0429"/>
    <property type="match status" value="1"/>
</dbReference>
<dbReference type="Pfam" id="PF07155">
    <property type="entry name" value="ECF-ribofla_trS"/>
    <property type="match status" value="1"/>
</dbReference>
<feature type="transmembrane region" description="Helical" evidence="3">
    <location>
        <begin position="6"/>
        <end position="27"/>
    </location>
</feature>
<dbReference type="NCBIfam" id="NF010182">
    <property type="entry name" value="PRK13661.1"/>
    <property type="match status" value="1"/>
</dbReference>
<dbReference type="GO" id="GO:0016020">
    <property type="term" value="C:membrane"/>
    <property type="evidence" value="ECO:0007669"/>
    <property type="project" value="InterPro"/>
</dbReference>
<dbReference type="RefSeq" id="WP_039679054.1">
    <property type="nucleotide sequence ID" value="NZ_JAXECK010000012.1"/>
</dbReference>
<evidence type="ECO:0000256" key="3">
    <source>
        <dbReference type="SAM" id="Phobius"/>
    </source>
</evidence>
<dbReference type="Proteomes" id="UP000031189">
    <property type="component" value="Unassembled WGS sequence"/>
</dbReference>
<reference evidence="4 5" key="1">
    <citation type="submission" date="2014-12" db="EMBL/GenBank/DDBJ databases">
        <title>Draft genome sequence of Terrisporobacter sp. 08-306576, isolated from the blood culture of a bacteremia patient.</title>
        <authorList>
            <person name="Lund L.C."/>
            <person name="Sydenham T.V."/>
            <person name="Hogh S.V."/>
            <person name="Skov M.N."/>
            <person name="Kemp M."/>
            <person name="Justesen U.S."/>
        </authorList>
    </citation>
    <scope>NUCLEOTIDE SEQUENCE [LARGE SCALE GENOMIC DNA]</scope>
    <source>
        <strain evidence="4 5">08-306576</strain>
    </source>
</reference>
<accession>A0A0B3W5W5</accession>
<evidence type="ECO:0000313" key="4">
    <source>
        <dbReference type="EMBL" id="KHS57772.1"/>
    </source>
</evidence>
<evidence type="ECO:0000313" key="5">
    <source>
        <dbReference type="Proteomes" id="UP000031189"/>
    </source>
</evidence>
<evidence type="ECO:0000256" key="2">
    <source>
        <dbReference type="ARBA" id="ARBA00022989"/>
    </source>
</evidence>
<protein>
    <submittedName>
        <fullName evidence="4">Uncharacterized protein</fullName>
    </submittedName>
</protein>
<comment type="caution">
    <text evidence="4">The sequence shown here is derived from an EMBL/GenBank/DDBJ whole genome shotgun (WGS) entry which is preliminary data.</text>
</comment>
<proteinExistence type="predicted"/>
<sequence>MIKIDTKTIVTIGVAAALYGALGFVGIPIGPNTQLKPAIALLAIFSALFGPLVGFSMGFLGHMLTDMIAGWGIWWGWVASSGIMGLFMGLVFRCKKFSIKDGLCNKFHVSYLVITGMIGIILAFIFAAGFDVVVMGEPLDKMKIQAALAIFTNGIVFLGIGVPTILGFVRANKKNSGLKIED</sequence>
<dbReference type="EMBL" id="JWHR01000064">
    <property type="protein sequence ID" value="KHS57772.1"/>
    <property type="molecule type" value="Genomic_DNA"/>
</dbReference>
<feature type="transmembrane region" description="Helical" evidence="3">
    <location>
        <begin position="72"/>
        <end position="92"/>
    </location>
</feature>
<evidence type="ECO:0000256" key="1">
    <source>
        <dbReference type="ARBA" id="ARBA00022692"/>
    </source>
</evidence>
<organism evidence="4 5">
    <name type="scientific">Terrisporobacter othiniensis</name>
    <dbReference type="NCBI Taxonomy" id="1577792"/>
    <lineage>
        <taxon>Bacteria</taxon>
        <taxon>Bacillati</taxon>
        <taxon>Bacillota</taxon>
        <taxon>Clostridia</taxon>
        <taxon>Peptostreptococcales</taxon>
        <taxon>Peptostreptococcaceae</taxon>
        <taxon>Terrisporobacter</taxon>
    </lineage>
</organism>
<keyword evidence="5" id="KW-1185">Reference proteome</keyword>
<dbReference type="OrthoDB" id="4550662at2"/>
<keyword evidence="3" id="KW-0472">Membrane</keyword>
<keyword evidence="2 3" id="KW-1133">Transmembrane helix</keyword>
<dbReference type="AlphaFoldDB" id="A0A0B3W5W5"/>
<dbReference type="Gene3D" id="1.10.1760.20">
    <property type="match status" value="1"/>
</dbReference>